<dbReference type="Proteomes" id="UP001201812">
    <property type="component" value="Unassembled WGS sequence"/>
</dbReference>
<dbReference type="Gene3D" id="2.40.30.10">
    <property type="entry name" value="Translation factors"/>
    <property type="match status" value="1"/>
</dbReference>
<dbReference type="Pfam" id="PF00009">
    <property type="entry name" value="GTP_EFTU"/>
    <property type="match status" value="1"/>
</dbReference>
<accession>A0AAD4N241</accession>
<evidence type="ECO:0000259" key="1">
    <source>
        <dbReference type="PROSITE" id="PS51722"/>
    </source>
</evidence>
<keyword evidence="2" id="KW-0648">Protein biosynthesis</keyword>
<dbReference type="InterPro" id="IPR000795">
    <property type="entry name" value="T_Tr_GTP-bd_dom"/>
</dbReference>
<dbReference type="PANTHER" id="PTHR43721">
    <property type="entry name" value="ELONGATION FACTOR TU-RELATED"/>
    <property type="match status" value="1"/>
</dbReference>
<dbReference type="Pfam" id="PF21131">
    <property type="entry name" value="eEFSec_4th"/>
    <property type="match status" value="1"/>
</dbReference>
<dbReference type="AlphaFoldDB" id="A0AAD4N241"/>
<comment type="caution">
    <text evidence="2">The sequence shown here is derived from an EMBL/GenBank/DDBJ whole genome shotgun (WGS) entry which is preliminary data.</text>
</comment>
<feature type="domain" description="Tr-type G" evidence="1">
    <location>
        <begin position="1"/>
        <end position="182"/>
    </location>
</feature>
<dbReference type="InterPro" id="IPR050055">
    <property type="entry name" value="EF-Tu_GTPase"/>
</dbReference>
<dbReference type="SUPFAM" id="SSF52540">
    <property type="entry name" value="P-loop containing nucleoside triphosphate hydrolases"/>
    <property type="match status" value="1"/>
</dbReference>
<dbReference type="InterPro" id="IPR009000">
    <property type="entry name" value="Transl_B-barrel_sf"/>
</dbReference>
<dbReference type="GO" id="GO:0003746">
    <property type="term" value="F:translation elongation factor activity"/>
    <property type="evidence" value="ECO:0007669"/>
    <property type="project" value="UniProtKB-KW"/>
</dbReference>
<protein>
    <submittedName>
        <fullName evidence="2">Elongation factor tu GTP binding domain-containing protein</fullName>
    </submittedName>
</protein>
<dbReference type="SUPFAM" id="SSF50447">
    <property type="entry name" value="Translation proteins"/>
    <property type="match status" value="1"/>
</dbReference>
<dbReference type="GO" id="GO:0003924">
    <property type="term" value="F:GTPase activity"/>
    <property type="evidence" value="ECO:0007669"/>
    <property type="project" value="InterPro"/>
</dbReference>
<evidence type="ECO:0000313" key="3">
    <source>
        <dbReference type="Proteomes" id="UP001201812"/>
    </source>
</evidence>
<dbReference type="NCBIfam" id="TIGR00231">
    <property type="entry name" value="small_GTP"/>
    <property type="match status" value="1"/>
</dbReference>
<dbReference type="PANTHER" id="PTHR43721:SF11">
    <property type="entry name" value="SELENOCYSTEINE-SPECIFIC ELONGATION FACTOR"/>
    <property type="match status" value="1"/>
</dbReference>
<name>A0AAD4N241_9BILA</name>
<keyword evidence="2" id="KW-0251">Elongation factor</keyword>
<dbReference type="GO" id="GO:0001514">
    <property type="term" value="P:selenocysteine incorporation"/>
    <property type="evidence" value="ECO:0007669"/>
    <property type="project" value="TreeGrafter"/>
</dbReference>
<gene>
    <name evidence="2" type="ORF">DdX_08818</name>
</gene>
<keyword evidence="3" id="KW-1185">Reference proteome</keyword>
<proteinExistence type="predicted"/>
<dbReference type="PROSITE" id="PS51722">
    <property type="entry name" value="G_TR_2"/>
    <property type="match status" value="1"/>
</dbReference>
<dbReference type="GO" id="GO:0005525">
    <property type="term" value="F:GTP binding"/>
    <property type="evidence" value="ECO:0007669"/>
    <property type="project" value="InterPro"/>
</dbReference>
<evidence type="ECO:0000313" key="2">
    <source>
        <dbReference type="EMBL" id="KAI1713934.1"/>
    </source>
</evidence>
<reference evidence="2" key="1">
    <citation type="submission" date="2022-01" db="EMBL/GenBank/DDBJ databases">
        <title>Genome Sequence Resource for Two Populations of Ditylenchus destructor, the Migratory Endoparasitic Phytonematode.</title>
        <authorList>
            <person name="Zhang H."/>
            <person name="Lin R."/>
            <person name="Xie B."/>
        </authorList>
    </citation>
    <scope>NUCLEOTIDE SEQUENCE</scope>
    <source>
        <strain evidence="2">BazhouSP</strain>
    </source>
</reference>
<dbReference type="PRINTS" id="PR00315">
    <property type="entry name" value="ELONGATNFCT"/>
</dbReference>
<dbReference type="InterPro" id="IPR005225">
    <property type="entry name" value="Small_GTP-bd"/>
</dbReference>
<sequence>MSAFNVGILGHVDSGKTTLAESISTFGSTSAFDKTAKTDLRANTVELGISAVDVDGARISLIDCPGHATLIRAVLAASTVFDAAIIVINAVRGIEVQTVEHLLLASILCPKHVGIVVNKIDLAPNNKVDILCRKLPKILEDIGISADSPIIRTSMRAPVSAESMEAAKALLIKLHYHPERQTTGNFIMSVDHCFPIKGKGVVMTGTVTDGSIKIGSMVHIPALEQTRKVKEIQCWKKSVEVTQMGERAALLFHDLSPKEIDRTVICSPNALTKTVKLFGTVKLIRQFRSQLKSRCRLQLTVGFESSTVECQFLKLYPKEDNPNEMEYELCDTLDSEKCDHVRLTLEHPVYTRLGTMYLAAKLDIQKPLECRLAFHGTVKGINETAEPEIFRRKYKQGSVERVEDDYSVICKGLFKKESDFSIFTGMIVNLSTGERGLIAGSFGKQGKCRLRIDDKLEADTIAKVQNGEEVIVTLRLKQYQNPKRLVAY</sequence>
<dbReference type="InterPro" id="IPR049394">
    <property type="entry name" value="eEFSec_C"/>
</dbReference>
<dbReference type="InterPro" id="IPR027417">
    <property type="entry name" value="P-loop_NTPase"/>
</dbReference>
<dbReference type="FunFam" id="2.40.30.10:FF:000052">
    <property type="entry name" value="Selenocysteine-specific elongation factor EF-Sec"/>
    <property type="match status" value="1"/>
</dbReference>
<dbReference type="EMBL" id="JAKKPZ010000014">
    <property type="protein sequence ID" value="KAI1713934.1"/>
    <property type="molecule type" value="Genomic_DNA"/>
</dbReference>
<organism evidence="2 3">
    <name type="scientific">Ditylenchus destructor</name>
    <dbReference type="NCBI Taxonomy" id="166010"/>
    <lineage>
        <taxon>Eukaryota</taxon>
        <taxon>Metazoa</taxon>
        <taxon>Ecdysozoa</taxon>
        <taxon>Nematoda</taxon>
        <taxon>Chromadorea</taxon>
        <taxon>Rhabditida</taxon>
        <taxon>Tylenchina</taxon>
        <taxon>Tylenchomorpha</taxon>
        <taxon>Sphaerularioidea</taxon>
        <taxon>Anguinidae</taxon>
        <taxon>Anguininae</taxon>
        <taxon>Ditylenchus</taxon>
    </lineage>
</organism>
<dbReference type="Gene3D" id="3.40.50.300">
    <property type="entry name" value="P-loop containing nucleotide triphosphate hydrolases"/>
    <property type="match status" value="1"/>
</dbReference>